<evidence type="ECO:0000313" key="1">
    <source>
        <dbReference type="EMBL" id="KYN23365.1"/>
    </source>
</evidence>
<reference evidence="1 2" key="1">
    <citation type="submission" date="2015-09" db="EMBL/GenBank/DDBJ databases">
        <title>Trachymyrmex cornetzi WGS genome.</title>
        <authorList>
            <person name="Nygaard S."/>
            <person name="Hu H."/>
            <person name="Boomsma J."/>
            <person name="Zhang G."/>
        </authorList>
    </citation>
    <scope>NUCLEOTIDE SEQUENCE [LARGE SCALE GENOMIC DNA]</scope>
    <source>
        <strain evidence="1">Tcor2-1</strain>
        <tissue evidence="1">Whole body</tissue>
    </source>
</reference>
<dbReference type="Proteomes" id="UP000078492">
    <property type="component" value="Unassembled WGS sequence"/>
</dbReference>
<dbReference type="EMBL" id="KQ979039">
    <property type="protein sequence ID" value="KYN23365.1"/>
    <property type="molecule type" value="Genomic_DNA"/>
</dbReference>
<gene>
    <name evidence="1" type="ORF">ALC57_04239</name>
</gene>
<organism evidence="1 2">
    <name type="scientific">Trachymyrmex cornetzi</name>
    <dbReference type="NCBI Taxonomy" id="471704"/>
    <lineage>
        <taxon>Eukaryota</taxon>
        <taxon>Metazoa</taxon>
        <taxon>Ecdysozoa</taxon>
        <taxon>Arthropoda</taxon>
        <taxon>Hexapoda</taxon>
        <taxon>Insecta</taxon>
        <taxon>Pterygota</taxon>
        <taxon>Neoptera</taxon>
        <taxon>Endopterygota</taxon>
        <taxon>Hymenoptera</taxon>
        <taxon>Apocrita</taxon>
        <taxon>Aculeata</taxon>
        <taxon>Formicoidea</taxon>
        <taxon>Formicidae</taxon>
        <taxon>Myrmicinae</taxon>
        <taxon>Trachymyrmex</taxon>
    </lineage>
</organism>
<evidence type="ECO:0000313" key="2">
    <source>
        <dbReference type="Proteomes" id="UP000078492"/>
    </source>
</evidence>
<proteinExistence type="predicted"/>
<name>A0A195EDR5_9HYME</name>
<accession>A0A195EDR5</accession>
<protein>
    <submittedName>
        <fullName evidence="1">Uncharacterized protein</fullName>
    </submittedName>
</protein>
<keyword evidence="2" id="KW-1185">Reference proteome</keyword>
<sequence length="191" mass="22468">MYASRKRSRAVAKMYDEWNNVPTFKKIKVKKETKEYLGLTQRFEEAVNNVLDGAEEELVAKNYELDFETLCDEVRHFKNSKAKNYEYNGTGRIFSFKEELLLLKILATIPQAHCTCQTCTLGRLPYLAYHMARKKNKIYPREWDVNQRAGKGWLINFEIEYDYEILNSFPAVCKLTQNNPSEVNEKTEQKT</sequence>
<dbReference type="AlphaFoldDB" id="A0A195EDR5"/>